<keyword evidence="3 8" id="KW-0863">Zinc-finger</keyword>
<keyword evidence="6" id="KW-0804">Transcription</keyword>
<dbReference type="Proteomes" id="UP000636800">
    <property type="component" value="Chromosome 7"/>
</dbReference>
<dbReference type="SUPFAM" id="SSF57667">
    <property type="entry name" value="beta-beta-alpha zinc fingers"/>
    <property type="match status" value="1"/>
</dbReference>
<evidence type="ECO:0000256" key="1">
    <source>
        <dbReference type="ARBA" id="ARBA00004123"/>
    </source>
</evidence>
<feature type="domain" description="C2H2-type" evidence="9">
    <location>
        <begin position="35"/>
        <end position="62"/>
    </location>
</feature>
<dbReference type="InterPro" id="IPR013087">
    <property type="entry name" value="Znf_C2H2_type"/>
</dbReference>
<reference evidence="10 11" key="1">
    <citation type="journal article" date="2020" name="Nat. Food">
        <title>A phased Vanilla planifolia genome enables genetic improvement of flavour and production.</title>
        <authorList>
            <person name="Hasing T."/>
            <person name="Tang H."/>
            <person name="Brym M."/>
            <person name="Khazi F."/>
            <person name="Huang T."/>
            <person name="Chambers A.H."/>
        </authorList>
    </citation>
    <scope>NUCLEOTIDE SEQUENCE [LARGE SCALE GENOMIC DNA]</scope>
    <source>
        <tissue evidence="10">Leaf</tissue>
    </source>
</reference>
<dbReference type="InterPro" id="IPR052426">
    <property type="entry name" value="Plant_dev_regulator"/>
</dbReference>
<dbReference type="AlphaFoldDB" id="A0A835QGA1"/>
<keyword evidence="4" id="KW-0862">Zinc</keyword>
<keyword evidence="5" id="KW-0805">Transcription regulation</keyword>
<evidence type="ECO:0000256" key="5">
    <source>
        <dbReference type="ARBA" id="ARBA00023015"/>
    </source>
</evidence>
<evidence type="ECO:0000256" key="7">
    <source>
        <dbReference type="ARBA" id="ARBA00023242"/>
    </source>
</evidence>
<evidence type="ECO:0000256" key="2">
    <source>
        <dbReference type="ARBA" id="ARBA00022723"/>
    </source>
</evidence>
<keyword evidence="2" id="KW-0479">Metal-binding</keyword>
<dbReference type="PANTHER" id="PTHR45801">
    <property type="entry name" value="OS07G0101800 PROTEIN"/>
    <property type="match status" value="1"/>
</dbReference>
<organism evidence="10 11">
    <name type="scientific">Vanilla planifolia</name>
    <name type="common">Vanilla</name>
    <dbReference type="NCBI Taxonomy" id="51239"/>
    <lineage>
        <taxon>Eukaryota</taxon>
        <taxon>Viridiplantae</taxon>
        <taxon>Streptophyta</taxon>
        <taxon>Embryophyta</taxon>
        <taxon>Tracheophyta</taxon>
        <taxon>Spermatophyta</taxon>
        <taxon>Magnoliopsida</taxon>
        <taxon>Liliopsida</taxon>
        <taxon>Asparagales</taxon>
        <taxon>Orchidaceae</taxon>
        <taxon>Vanilloideae</taxon>
        <taxon>Vanilleae</taxon>
        <taxon>Vanilla</taxon>
    </lineage>
</organism>
<comment type="subcellular location">
    <subcellularLocation>
        <location evidence="1">Nucleus</location>
    </subcellularLocation>
</comment>
<sequence>MWGYGHRTGEVNEDDSWEARAFAADAGATWPPRFYPCNYCQREFRSAQALGGHMNVHRRDRAVLQQQRHGQGHDPPSISVAGGTAAVAPGGGLFFTTSEQNHEAEGGNFSFTEPASMHRDCSVLEQLRTSGEEEVDLELRLGW</sequence>
<comment type="caution">
    <text evidence="10">The sequence shown here is derived from an EMBL/GenBank/DDBJ whole genome shotgun (WGS) entry which is preliminary data.</text>
</comment>
<dbReference type="GO" id="GO:0005634">
    <property type="term" value="C:nucleus"/>
    <property type="evidence" value="ECO:0007669"/>
    <property type="project" value="UniProtKB-SubCell"/>
</dbReference>
<dbReference type="PANTHER" id="PTHR45801:SF107">
    <property type="entry name" value="TRANSCRIPTIONAL REGULATOR SUPERMAN-LIKE"/>
    <property type="match status" value="1"/>
</dbReference>
<dbReference type="Pfam" id="PF13912">
    <property type="entry name" value="zf-C2H2_6"/>
    <property type="match status" value="1"/>
</dbReference>
<keyword evidence="7" id="KW-0539">Nucleus</keyword>
<dbReference type="PROSITE" id="PS50157">
    <property type="entry name" value="ZINC_FINGER_C2H2_2"/>
    <property type="match status" value="1"/>
</dbReference>
<dbReference type="GO" id="GO:0008270">
    <property type="term" value="F:zinc ion binding"/>
    <property type="evidence" value="ECO:0007669"/>
    <property type="project" value="UniProtKB-KW"/>
</dbReference>
<evidence type="ECO:0000256" key="3">
    <source>
        <dbReference type="ARBA" id="ARBA00022771"/>
    </source>
</evidence>
<gene>
    <name evidence="10" type="ORF">HPP92_014572</name>
</gene>
<evidence type="ECO:0000313" key="11">
    <source>
        <dbReference type="Proteomes" id="UP000636800"/>
    </source>
</evidence>
<evidence type="ECO:0000259" key="9">
    <source>
        <dbReference type="PROSITE" id="PS50157"/>
    </source>
</evidence>
<evidence type="ECO:0000313" key="10">
    <source>
        <dbReference type="EMBL" id="KAG0472715.1"/>
    </source>
</evidence>
<protein>
    <recommendedName>
        <fullName evidence="9">C2H2-type domain-containing protein</fullName>
    </recommendedName>
</protein>
<evidence type="ECO:0000256" key="4">
    <source>
        <dbReference type="ARBA" id="ARBA00022833"/>
    </source>
</evidence>
<dbReference type="InterPro" id="IPR036236">
    <property type="entry name" value="Znf_C2H2_sf"/>
</dbReference>
<dbReference type="Gene3D" id="3.30.160.60">
    <property type="entry name" value="Classic Zinc Finger"/>
    <property type="match status" value="1"/>
</dbReference>
<dbReference type="SMART" id="SM00355">
    <property type="entry name" value="ZnF_C2H2"/>
    <property type="match status" value="1"/>
</dbReference>
<dbReference type="PROSITE" id="PS00028">
    <property type="entry name" value="ZINC_FINGER_C2H2_1"/>
    <property type="match status" value="1"/>
</dbReference>
<evidence type="ECO:0000256" key="6">
    <source>
        <dbReference type="ARBA" id="ARBA00023163"/>
    </source>
</evidence>
<name>A0A835QGA1_VANPL</name>
<proteinExistence type="predicted"/>
<dbReference type="EMBL" id="JADCNL010000007">
    <property type="protein sequence ID" value="KAG0472715.1"/>
    <property type="molecule type" value="Genomic_DNA"/>
</dbReference>
<accession>A0A835QGA1</accession>
<evidence type="ECO:0000256" key="8">
    <source>
        <dbReference type="PROSITE-ProRule" id="PRU00042"/>
    </source>
</evidence>
<keyword evidence="11" id="KW-1185">Reference proteome</keyword>